<dbReference type="AlphaFoldDB" id="A0A183FN81"/>
<evidence type="ECO:0000313" key="1">
    <source>
        <dbReference type="EMBL" id="VDO78429.1"/>
    </source>
</evidence>
<dbReference type="OrthoDB" id="117690at2759"/>
<dbReference type="Proteomes" id="UP000050761">
    <property type="component" value="Unassembled WGS sequence"/>
</dbReference>
<organism evidence="2 3">
    <name type="scientific">Heligmosomoides polygyrus</name>
    <name type="common">Parasitic roundworm</name>
    <dbReference type="NCBI Taxonomy" id="6339"/>
    <lineage>
        <taxon>Eukaryota</taxon>
        <taxon>Metazoa</taxon>
        <taxon>Ecdysozoa</taxon>
        <taxon>Nematoda</taxon>
        <taxon>Chromadorea</taxon>
        <taxon>Rhabditida</taxon>
        <taxon>Rhabditina</taxon>
        <taxon>Rhabditomorpha</taxon>
        <taxon>Strongyloidea</taxon>
        <taxon>Heligmosomidae</taxon>
        <taxon>Heligmosomoides</taxon>
    </lineage>
</organism>
<proteinExistence type="predicted"/>
<evidence type="ECO:0000313" key="3">
    <source>
        <dbReference type="WBParaSite" id="HPBE_0000893001-mRNA-1"/>
    </source>
</evidence>
<sequence>MGAGLKAQAARGRELAEICSKEVDSSDWGFCMLLERAKVLTSQVAFRTLQSLATAPGELDHIASDAMGINAATVVEAAVRTSCRGAAASKGPPGLRKRNRK</sequence>
<accession>A0A3P7YMR5</accession>
<keyword evidence="2" id="KW-1185">Reference proteome</keyword>
<dbReference type="WBParaSite" id="HPBE_0000893001-mRNA-1">
    <property type="protein sequence ID" value="HPBE_0000893001-mRNA-1"/>
    <property type="gene ID" value="HPBE_0000893001"/>
</dbReference>
<dbReference type="EMBL" id="UZAH01026294">
    <property type="protein sequence ID" value="VDO78429.1"/>
    <property type="molecule type" value="Genomic_DNA"/>
</dbReference>
<protein>
    <submittedName>
        <fullName evidence="3">ANTAR domain-containing protein</fullName>
    </submittedName>
</protein>
<gene>
    <name evidence="1" type="ORF">HPBE_LOCUS8931</name>
</gene>
<evidence type="ECO:0000313" key="2">
    <source>
        <dbReference type="Proteomes" id="UP000050761"/>
    </source>
</evidence>
<name>A0A183FN81_HELPZ</name>
<reference evidence="3" key="2">
    <citation type="submission" date="2019-09" db="UniProtKB">
        <authorList>
            <consortium name="WormBaseParasite"/>
        </authorList>
    </citation>
    <scope>IDENTIFICATION</scope>
</reference>
<accession>A0A183FN81</accession>
<reference evidence="1 2" key="1">
    <citation type="submission" date="2018-11" db="EMBL/GenBank/DDBJ databases">
        <authorList>
            <consortium name="Pathogen Informatics"/>
        </authorList>
    </citation>
    <scope>NUCLEOTIDE SEQUENCE [LARGE SCALE GENOMIC DNA]</scope>
</reference>